<dbReference type="InterPro" id="IPR027417">
    <property type="entry name" value="P-loop_NTPase"/>
</dbReference>
<gene>
    <name evidence="1" type="ORF">GRQ65_14440</name>
</gene>
<dbReference type="AlphaFoldDB" id="A0A6L7F319"/>
<proteinExistence type="predicted"/>
<dbReference type="Gene3D" id="3.40.50.300">
    <property type="entry name" value="P-loop containing nucleotide triphosphate hydrolases"/>
    <property type="match status" value="1"/>
</dbReference>
<organism evidence="1 2">
    <name type="scientific">Nocardioides flavescens</name>
    <dbReference type="NCBI Taxonomy" id="2691959"/>
    <lineage>
        <taxon>Bacteria</taxon>
        <taxon>Bacillati</taxon>
        <taxon>Actinomycetota</taxon>
        <taxon>Actinomycetes</taxon>
        <taxon>Propionibacteriales</taxon>
        <taxon>Nocardioidaceae</taxon>
        <taxon>Nocardioides</taxon>
    </lineage>
</organism>
<comment type="caution">
    <text evidence="1">The sequence shown here is derived from an EMBL/GenBank/DDBJ whole genome shotgun (WGS) entry which is preliminary data.</text>
</comment>
<dbReference type="EMBL" id="WUEK01000008">
    <property type="protein sequence ID" value="MXG90744.1"/>
    <property type="molecule type" value="Genomic_DNA"/>
</dbReference>
<reference evidence="1 2" key="1">
    <citation type="submission" date="2019-12" db="EMBL/GenBank/DDBJ databases">
        <authorList>
            <person name="Kun Z."/>
        </authorList>
    </citation>
    <scope>NUCLEOTIDE SEQUENCE [LARGE SCALE GENOMIC DNA]</scope>
    <source>
        <strain evidence="1 2">YIM 123512</strain>
    </source>
</reference>
<accession>A0A6L7F319</accession>
<keyword evidence="2" id="KW-1185">Reference proteome</keyword>
<dbReference type="GO" id="GO:0016740">
    <property type="term" value="F:transferase activity"/>
    <property type="evidence" value="ECO:0007669"/>
    <property type="project" value="UniProtKB-KW"/>
</dbReference>
<protein>
    <submittedName>
        <fullName evidence="1">4-amino-4-deoxy-L-arabinose transferase</fullName>
    </submittedName>
</protein>
<evidence type="ECO:0000313" key="2">
    <source>
        <dbReference type="Proteomes" id="UP000473325"/>
    </source>
</evidence>
<evidence type="ECO:0000313" key="1">
    <source>
        <dbReference type="EMBL" id="MXG90744.1"/>
    </source>
</evidence>
<keyword evidence="1" id="KW-0808">Transferase</keyword>
<dbReference type="SUPFAM" id="SSF52540">
    <property type="entry name" value="P-loop containing nucleoside triphosphate hydrolases"/>
    <property type="match status" value="1"/>
</dbReference>
<sequence>MAGRRAPAAGGTRLVCIDGPAGSGKTTLAAEVATLTGAQVVHGDDLMSGWRGLDAVGRQLAALVDDLASGRDAAYDRFDWHADRYTDRVSVPAAPWLVVEGVGSGARAAAWACTVLVWVEATEDLRLVRGLERDGEQMRDHWLQFVEDERALFAAEGTRSRADVLVDGTGRTPPRVRPTPS</sequence>
<dbReference type="Proteomes" id="UP000473325">
    <property type="component" value="Unassembled WGS sequence"/>
</dbReference>
<name>A0A6L7F319_9ACTN</name>